<name>A0A0A8YZV9_ARUDO</name>
<dbReference type="AlphaFoldDB" id="A0A0A8YZV9"/>
<accession>A0A0A8YZV9</accession>
<dbReference type="EMBL" id="GBRH01269783">
    <property type="protein sequence ID" value="JAD28112.1"/>
    <property type="molecule type" value="Transcribed_RNA"/>
</dbReference>
<evidence type="ECO:0000313" key="1">
    <source>
        <dbReference type="EMBL" id="JAD28112.1"/>
    </source>
</evidence>
<reference evidence="1" key="2">
    <citation type="journal article" date="2015" name="Data Brief">
        <title>Shoot transcriptome of the giant reed, Arundo donax.</title>
        <authorList>
            <person name="Barrero R.A."/>
            <person name="Guerrero F.D."/>
            <person name="Moolhuijzen P."/>
            <person name="Goolsby J.A."/>
            <person name="Tidwell J."/>
            <person name="Bellgard S.E."/>
            <person name="Bellgard M.I."/>
        </authorList>
    </citation>
    <scope>NUCLEOTIDE SEQUENCE</scope>
    <source>
        <tissue evidence="1">Shoot tissue taken approximately 20 cm above the soil surface</tissue>
    </source>
</reference>
<reference evidence="1" key="1">
    <citation type="submission" date="2014-09" db="EMBL/GenBank/DDBJ databases">
        <authorList>
            <person name="Magalhaes I.L.F."/>
            <person name="Oliveira U."/>
            <person name="Santos F.R."/>
            <person name="Vidigal T.H.D.A."/>
            <person name="Brescovit A.D."/>
            <person name="Santos A.J."/>
        </authorList>
    </citation>
    <scope>NUCLEOTIDE SEQUENCE</scope>
    <source>
        <tissue evidence="1">Shoot tissue taken approximately 20 cm above the soil surface</tissue>
    </source>
</reference>
<sequence length="27" mass="2945">MGLVMPCERRYTRSGWSTTLAARSGSA</sequence>
<organism evidence="1">
    <name type="scientific">Arundo donax</name>
    <name type="common">Giant reed</name>
    <name type="synonym">Donax arundinaceus</name>
    <dbReference type="NCBI Taxonomy" id="35708"/>
    <lineage>
        <taxon>Eukaryota</taxon>
        <taxon>Viridiplantae</taxon>
        <taxon>Streptophyta</taxon>
        <taxon>Embryophyta</taxon>
        <taxon>Tracheophyta</taxon>
        <taxon>Spermatophyta</taxon>
        <taxon>Magnoliopsida</taxon>
        <taxon>Liliopsida</taxon>
        <taxon>Poales</taxon>
        <taxon>Poaceae</taxon>
        <taxon>PACMAD clade</taxon>
        <taxon>Arundinoideae</taxon>
        <taxon>Arundineae</taxon>
        <taxon>Arundo</taxon>
    </lineage>
</organism>
<protein>
    <submittedName>
        <fullName evidence="1">Uncharacterized protein</fullName>
    </submittedName>
</protein>
<proteinExistence type="predicted"/>